<dbReference type="AlphaFoldDB" id="A0A5B7GWP1"/>
<evidence type="ECO:0000313" key="2">
    <source>
        <dbReference type="Proteomes" id="UP000324222"/>
    </source>
</evidence>
<comment type="caution">
    <text evidence="1">The sequence shown here is derived from an EMBL/GenBank/DDBJ whole genome shotgun (WGS) entry which is preliminary data.</text>
</comment>
<reference evidence="1 2" key="1">
    <citation type="submission" date="2019-05" db="EMBL/GenBank/DDBJ databases">
        <title>Another draft genome of Portunus trituberculatus and its Hox gene families provides insights of decapod evolution.</title>
        <authorList>
            <person name="Jeong J.-H."/>
            <person name="Song I."/>
            <person name="Kim S."/>
            <person name="Choi T."/>
            <person name="Kim D."/>
            <person name="Ryu S."/>
            <person name="Kim W."/>
        </authorList>
    </citation>
    <scope>NUCLEOTIDE SEQUENCE [LARGE SCALE GENOMIC DNA]</scope>
    <source>
        <tissue evidence="1">Muscle</tissue>
    </source>
</reference>
<sequence>MPKRIPKASAVDQAVKDFNVPEGIRPLPEKSKRHVPIEENIWTRFSNSLRSLSQRKGEEEIRAASSPLNLRAASKFLQPTYILTLRCIILTTEAFRKGCGDSRHS</sequence>
<accession>A0A5B7GWP1</accession>
<gene>
    <name evidence="1" type="ORF">E2C01_056185</name>
</gene>
<proteinExistence type="predicted"/>
<name>A0A5B7GWP1_PORTR</name>
<dbReference type="EMBL" id="VSRR010019304">
    <property type="protein sequence ID" value="MPC62103.1"/>
    <property type="molecule type" value="Genomic_DNA"/>
</dbReference>
<dbReference type="Proteomes" id="UP000324222">
    <property type="component" value="Unassembled WGS sequence"/>
</dbReference>
<organism evidence="1 2">
    <name type="scientific">Portunus trituberculatus</name>
    <name type="common">Swimming crab</name>
    <name type="synonym">Neptunus trituberculatus</name>
    <dbReference type="NCBI Taxonomy" id="210409"/>
    <lineage>
        <taxon>Eukaryota</taxon>
        <taxon>Metazoa</taxon>
        <taxon>Ecdysozoa</taxon>
        <taxon>Arthropoda</taxon>
        <taxon>Crustacea</taxon>
        <taxon>Multicrustacea</taxon>
        <taxon>Malacostraca</taxon>
        <taxon>Eumalacostraca</taxon>
        <taxon>Eucarida</taxon>
        <taxon>Decapoda</taxon>
        <taxon>Pleocyemata</taxon>
        <taxon>Brachyura</taxon>
        <taxon>Eubrachyura</taxon>
        <taxon>Portunoidea</taxon>
        <taxon>Portunidae</taxon>
        <taxon>Portuninae</taxon>
        <taxon>Portunus</taxon>
    </lineage>
</organism>
<protein>
    <submittedName>
        <fullName evidence="1">Uncharacterized protein</fullName>
    </submittedName>
</protein>
<keyword evidence="2" id="KW-1185">Reference proteome</keyword>
<evidence type="ECO:0000313" key="1">
    <source>
        <dbReference type="EMBL" id="MPC62103.1"/>
    </source>
</evidence>